<evidence type="ECO:0000313" key="2">
    <source>
        <dbReference type="Proteomes" id="UP001610063"/>
    </source>
</evidence>
<evidence type="ECO:0000313" key="1">
    <source>
        <dbReference type="EMBL" id="MFH6983831.1"/>
    </source>
</evidence>
<dbReference type="InterPro" id="IPR046525">
    <property type="entry name" value="DUF6702"/>
</dbReference>
<dbReference type="Pfam" id="PF20420">
    <property type="entry name" value="DUF6702"/>
    <property type="match status" value="1"/>
</dbReference>
<sequence>MYLILWLLLHPYHVSVCEIVIGTEAPTLQITHRMFTEDLELALRKHTENPSFHVIEDSSVVMSALKSYFQKNFSLWVNDENKDFVFLRFEIEDDLTWCFLEVTDVGDLKLLHVQNSLLLDLYDDQKNLLHVKSGTLKKSYLLDKETVSAQFVLE</sequence>
<dbReference type="RefSeq" id="WP_395417359.1">
    <property type="nucleotide sequence ID" value="NZ_JBIPKE010000016.1"/>
</dbReference>
<keyword evidence="2" id="KW-1185">Reference proteome</keyword>
<name>A0ABW7N8F0_9BACT</name>
<reference evidence="1 2" key="1">
    <citation type="journal article" date="2013" name="Int. J. Syst. Evol. Microbiol.">
        <title>Marinoscillum luteum sp. nov., isolated from marine sediment.</title>
        <authorList>
            <person name="Cha I.T."/>
            <person name="Park S.J."/>
            <person name="Kim S.J."/>
            <person name="Kim J.G."/>
            <person name="Jung M.Y."/>
            <person name="Shin K.S."/>
            <person name="Kwon K.K."/>
            <person name="Yang S.H."/>
            <person name="Seo Y.S."/>
            <person name="Rhee S.K."/>
        </authorList>
    </citation>
    <scope>NUCLEOTIDE SEQUENCE [LARGE SCALE GENOMIC DNA]</scope>
    <source>
        <strain evidence="1 2">KCTC 23939</strain>
    </source>
</reference>
<dbReference type="Proteomes" id="UP001610063">
    <property type="component" value="Unassembled WGS sequence"/>
</dbReference>
<accession>A0ABW7N8F0</accession>
<gene>
    <name evidence="1" type="ORF">ACHKAR_10285</name>
</gene>
<comment type="caution">
    <text evidence="1">The sequence shown here is derived from an EMBL/GenBank/DDBJ whole genome shotgun (WGS) entry which is preliminary data.</text>
</comment>
<dbReference type="EMBL" id="JBIPKE010000016">
    <property type="protein sequence ID" value="MFH6983831.1"/>
    <property type="molecule type" value="Genomic_DNA"/>
</dbReference>
<proteinExistence type="predicted"/>
<protein>
    <submittedName>
        <fullName evidence="1">DUF6702 family protein</fullName>
    </submittedName>
</protein>
<organism evidence="1 2">
    <name type="scientific">Marinoscillum luteum</name>
    <dbReference type="NCBI Taxonomy" id="861051"/>
    <lineage>
        <taxon>Bacteria</taxon>
        <taxon>Pseudomonadati</taxon>
        <taxon>Bacteroidota</taxon>
        <taxon>Cytophagia</taxon>
        <taxon>Cytophagales</taxon>
        <taxon>Reichenbachiellaceae</taxon>
        <taxon>Marinoscillum</taxon>
    </lineage>
</organism>